<evidence type="ECO:0000313" key="3">
    <source>
        <dbReference type="Proteomes" id="UP000473574"/>
    </source>
</evidence>
<gene>
    <name evidence="2" type="ORF">D0962_37150</name>
</gene>
<feature type="domain" description="Transposase DDE" evidence="1">
    <location>
        <begin position="16"/>
        <end position="444"/>
    </location>
</feature>
<comment type="caution">
    <text evidence="2">The sequence shown here is derived from an EMBL/GenBank/DDBJ whole genome shotgun (WGS) entry which is preliminary data.</text>
</comment>
<dbReference type="EMBL" id="QZCE01000002">
    <property type="protein sequence ID" value="NEZ68296.1"/>
    <property type="molecule type" value="Genomic_DNA"/>
</dbReference>
<dbReference type="InterPro" id="IPR047960">
    <property type="entry name" value="Transpos_IS1380"/>
</dbReference>
<dbReference type="RefSeq" id="WP_163671528.1">
    <property type="nucleotide sequence ID" value="NZ_QZCE01000002.1"/>
</dbReference>
<evidence type="ECO:0000313" key="2">
    <source>
        <dbReference type="EMBL" id="NEZ68296.1"/>
    </source>
</evidence>
<dbReference type="Pfam" id="PF13701">
    <property type="entry name" value="DDE_Tnp_1_4"/>
    <property type="match status" value="1"/>
</dbReference>
<sequence>MTECQSELPFDFYQVRPLSVQFSSLDLSSDAGLLLVRQAEERLGICRGLAGCIEEWRAPEKVVHPLTDLVSQRVYQLVGGYEDANDSNQLRHDPIYKLACGRLPELDENALASQPTITRLENHVSRQENATMRRFFVDHFIAQYETPPKELWLDIDGWDAPTHGDQQLSLFHGYYGQFMYFPVLLNEATSGYPVVLQLRAGNSHPGKGVAGILRWLFWRLKRAWPEVKLYFRADAGFALPEILRVCERSQVGYAIGFSSNAVIKRKIEARLEQARVVSCLTAEKARLFDDVYYQAGSWDAPRRLVMKAEWLLKGPNPRFVITNLDHPSQDLYDRLYVQRGADSEHRIKELKLGIQATRLSCQSFVANQFRLLLSQAAYVLMLALRQAAHGTQFATAQVSRLRAMLIKGAARVKVSVRRVLVELAAFSPFALEVTLIAQRLRDLPTIKIA</sequence>
<reference evidence="2 3" key="1">
    <citation type="journal article" date="2020" name="Microb. Ecol.">
        <title>Ecogenomics of the Marine Benthic Filamentous Cyanobacterium Adonisia.</title>
        <authorList>
            <person name="Walter J.M."/>
            <person name="Coutinho F.H."/>
            <person name="Leomil L."/>
            <person name="Hargreaves P.I."/>
            <person name="Campeao M.E."/>
            <person name="Vieira V.V."/>
            <person name="Silva B.S."/>
            <person name="Fistarol G.O."/>
            <person name="Salomon P.S."/>
            <person name="Sawabe T."/>
            <person name="Mino S."/>
            <person name="Hosokawa M."/>
            <person name="Miyashita H."/>
            <person name="Maruyama F."/>
            <person name="van Verk M.C."/>
            <person name="Dutilh B.E."/>
            <person name="Thompson C.C."/>
            <person name="Thompson F.L."/>
        </authorList>
    </citation>
    <scope>NUCLEOTIDE SEQUENCE [LARGE SCALE GENOMIC DNA]</scope>
    <source>
        <strain evidence="2 3">CCMR0082</strain>
    </source>
</reference>
<organism evidence="2 3">
    <name type="scientific">Adonisia turfae CCMR0082</name>
    <dbReference type="NCBI Taxonomy" id="2304604"/>
    <lineage>
        <taxon>Bacteria</taxon>
        <taxon>Bacillati</taxon>
        <taxon>Cyanobacteriota</taxon>
        <taxon>Adonisia</taxon>
        <taxon>Adonisia turfae</taxon>
    </lineage>
</organism>
<proteinExistence type="predicted"/>
<dbReference type="Proteomes" id="UP000473574">
    <property type="component" value="Unassembled WGS sequence"/>
</dbReference>
<accession>A0A6M0SJ63</accession>
<dbReference type="InterPro" id="IPR025668">
    <property type="entry name" value="Tnp_DDE_dom"/>
</dbReference>
<evidence type="ECO:0000259" key="1">
    <source>
        <dbReference type="Pfam" id="PF13701"/>
    </source>
</evidence>
<name>A0A6M0SJ63_9CYAN</name>
<protein>
    <submittedName>
        <fullName evidence="2">IS1380 family transposase</fullName>
    </submittedName>
</protein>
<dbReference type="NCBIfam" id="NF033539">
    <property type="entry name" value="transpos_IS1380"/>
    <property type="match status" value="1"/>
</dbReference>
<dbReference type="AlphaFoldDB" id="A0A6M0SJ63"/>